<proteinExistence type="predicted"/>
<name>A0ACC1XRP0_MELAZ</name>
<reference evidence="1 2" key="1">
    <citation type="journal article" date="2023" name="Science">
        <title>Complex scaffold remodeling in plant triterpene biosynthesis.</title>
        <authorList>
            <person name="De La Pena R."/>
            <person name="Hodgson H."/>
            <person name="Liu J.C."/>
            <person name="Stephenson M.J."/>
            <person name="Martin A.C."/>
            <person name="Owen C."/>
            <person name="Harkess A."/>
            <person name="Leebens-Mack J."/>
            <person name="Jimenez L.E."/>
            <person name="Osbourn A."/>
            <person name="Sattely E.S."/>
        </authorList>
    </citation>
    <scope>NUCLEOTIDE SEQUENCE [LARGE SCALE GENOMIC DNA]</scope>
    <source>
        <strain evidence="2">cv. JPN11</strain>
        <tissue evidence="1">Leaf</tissue>
    </source>
</reference>
<keyword evidence="2" id="KW-1185">Reference proteome</keyword>
<evidence type="ECO:0000313" key="2">
    <source>
        <dbReference type="Proteomes" id="UP001164539"/>
    </source>
</evidence>
<gene>
    <name evidence="1" type="ORF">OWV82_015124</name>
</gene>
<dbReference type="EMBL" id="CM051401">
    <property type="protein sequence ID" value="KAJ4712965.1"/>
    <property type="molecule type" value="Genomic_DNA"/>
</dbReference>
<protein>
    <submittedName>
        <fullName evidence="1">Uncharacterized protein</fullName>
    </submittedName>
</protein>
<dbReference type="Proteomes" id="UP001164539">
    <property type="component" value="Chromosome 8"/>
</dbReference>
<organism evidence="1 2">
    <name type="scientific">Melia azedarach</name>
    <name type="common">Chinaberry tree</name>
    <dbReference type="NCBI Taxonomy" id="155640"/>
    <lineage>
        <taxon>Eukaryota</taxon>
        <taxon>Viridiplantae</taxon>
        <taxon>Streptophyta</taxon>
        <taxon>Embryophyta</taxon>
        <taxon>Tracheophyta</taxon>
        <taxon>Spermatophyta</taxon>
        <taxon>Magnoliopsida</taxon>
        <taxon>eudicotyledons</taxon>
        <taxon>Gunneridae</taxon>
        <taxon>Pentapetalae</taxon>
        <taxon>rosids</taxon>
        <taxon>malvids</taxon>
        <taxon>Sapindales</taxon>
        <taxon>Meliaceae</taxon>
        <taxon>Melia</taxon>
    </lineage>
</organism>
<comment type="caution">
    <text evidence="1">The sequence shown here is derived from an EMBL/GenBank/DDBJ whole genome shotgun (WGS) entry which is preliminary data.</text>
</comment>
<sequence length="121" mass="14617">MNMLNDVRRHWYVNREDVEMLPLELMLLYKDKQHSARLIYPDEYMFKNLKIDAVKITRFDGDKCYAKFNFEAIDPTISEMTKVTNDDELMSIYKSHDRMRSRRVEVHVSHIVLEQNQPYSL</sequence>
<evidence type="ECO:0000313" key="1">
    <source>
        <dbReference type="EMBL" id="KAJ4712965.1"/>
    </source>
</evidence>
<accession>A0ACC1XRP0</accession>